<name>A0A6C0IA23_9ZZZZ</name>
<dbReference type="EMBL" id="MN740137">
    <property type="protein sequence ID" value="QHT89237.1"/>
    <property type="molecule type" value="Genomic_DNA"/>
</dbReference>
<keyword evidence="1" id="KW-1133">Transmembrane helix</keyword>
<keyword evidence="1" id="KW-0812">Transmembrane</keyword>
<feature type="transmembrane region" description="Helical" evidence="1">
    <location>
        <begin position="131"/>
        <end position="152"/>
    </location>
</feature>
<protein>
    <submittedName>
        <fullName evidence="2">Uncharacterized protein</fullName>
    </submittedName>
</protein>
<sequence length="154" mass="17451">MEITNVSAQLFNKQLKPSELASYYGCKDDINTNYLTTCVDSTRSDAALENTFQKQLDLSDYYKGKTVFENVKKDFMDKAMGQQISDEQMFPLEEPPKPPVAKKIIPDGPRDFLEKSVKAKEFFGKSRSNGILNNILILIAMTLLIILVLKFLSN</sequence>
<accession>A0A6C0IA23</accession>
<evidence type="ECO:0000256" key="1">
    <source>
        <dbReference type="SAM" id="Phobius"/>
    </source>
</evidence>
<organism evidence="2">
    <name type="scientific">viral metagenome</name>
    <dbReference type="NCBI Taxonomy" id="1070528"/>
    <lineage>
        <taxon>unclassified sequences</taxon>
        <taxon>metagenomes</taxon>
        <taxon>organismal metagenomes</taxon>
    </lineage>
</organism>
<reference evidence="2" key="1">
    <citation type="journal article" date="2020" name="Nature">
        <title>Giant virus diversity and host interactions through global metagenomics.</title>
        <authorList>
            <person name="Schulz F."/>
            <person name="Roux S."/>
            <person name="Paez-Espino D."/>
            <person name="Jungbluth S."/>
            <person name="Walsh D.A."/>
            <person name="Denef V.J."/>
            <person name="McMahon K.D."/>
            <person name="Konstantinidis K.T."/>
            <person name="Eloe-Fadrosh E.A."/>
            <person name="Kyrpides N.C."/>
            <person name="Woyke T."/>
        </authorList>
    </citation>
    <scope>NUCLEOTIDE SEQUENCE</scope>
    <source>
        <strain evidence="2">GVMAG-M-3300023184-53</strain>
    </source>
</reference>
<dbReference type="AlphaFoldDB" id="A0A6C0IA23"/>
<proteinExistence type="predicted"/>
<evidence type="ECO:0000313" key="2">
    <source>
        <dbReference type="EMBL" id="QHT89237.1"/>
    </source>
</evidence>
<keyword evidence="1" id="KW-0472">Membrane</keyword>